<evidence type="ECO:0000313" key="8">
    <source>
        <dbReference type="WBParaSite" id="PSU_v2.g12967.t1"/>
    </source>
</evidence>
<dbReference type="GO" id="GO:0008115">
    <property type="term" value="F:sarcosine oxidase activity"/>
    <property type="evidence" value="ECO:0007669"/>
    <property type="project" value="TreeGrafter"/>
</dbReference>
<comment type="cofactor">
    <cofactor evidence="1">
        <name>FAD</name>
        <dbReference type="ChEBI" id="CHEBI:57692"/>
    </cofactor>
</comment>
<evidence type="ECO:0000256" key="4">
    <source>
        <dbReference type="ARBA" id="ARBA00022827"/>
    </source>
</evidence>
<name>A0A914Y2F8_9BILA</name>
<comment type="similarity">
    <text evidence="2">Belongs to the MSOX/MTOX family.</text>
</comment>
<organism evidence="7 8">
    <name type="scientific">Panagrolaimus superbus</name>
    <dbReference type="NCBI Taxonomy" id="310955"/>
    <lineage>
        <taxon>Eukaryota</taxon>
        <taxon>Metazoa</taxon>
        <taxon>Ecdysozoa</taxon>
        <taxon>Nematoda</taxon>
        <taxon>Chromadorea</taxon>
        <taxon>Rhabditida</taxon>
        <taxon>Tylenchina</taxon>
        <taxon>Panagrolaimomorpha</taxon>
        <taxon>Panagrolaimoidea</taxon>
        <taxon>Panagrolaimidae</taxon>
        <taxon>Panagrolaimus</taxon>
    </lineage>
</organism>
<dbReference type="InterPro" id="IPR045170">
    <property type="entry name" value="MTOX"/>
</dbReference>
<feature type="domain" description="FAD dependent oxidoreductase" evidence="6">
    <location>
        <begin position="7"/>
        <end position="117"/>
    </location>
</feature>
<dbReference type="AlphaFoldDB" id="A0A914Y2F8"/>
<dbReference type="Proteomes" id="UP000887577">
    <property type="component" value="Unplaced"/>
</dbReference>
<evidence type="ECO:0000256" key="1">
    <source>
        <dbReference type="ARBA" id="ARBA00001974"/>
    </source>
</evidence>
<dbReference type="PANTHER" id="PTHR10961:SF7">
    <property type="entry name" value="FAD DEPENDENT OXIDOREDUCTASE DOMAIN-CONTAINING PROTEIN"/>
    <property type="match status" value="1"/>
</dbReference>
<protein>
    <submittedName>
        <fullName evidence="8">Sarcosine oxidasee (formaldehyde-forming)</fullName>
    </submittedName>
</protein>
<dbReference type="Pfam" id="PF01266">
    <property type="entry name" value="DAO"/>
    <property type="match status" value="1"/>
</dbReference>
<evidence type="ECO:0000256" key="2">
    <source>
        <dbReference type="ARBA" id="ARBA00010989"/>
    </source>
</evidence>
<proteinExistence type="inferred from homology"/>
<keyword evidence="5" id="KW-0560">Oxidoreductase</keyword>
<evidence type="ECO:0000256" key="5">
    <source>
        <dbReference type="ARBA" id="ARBA00023002"/>
    </source>
</evidence>
<dbReference type="Gene3D" id="3.50.50.60">
    <property type="entry name" value="FAD/NAD(P)-binding domain"/>
    <property type="match status" value="1"/>
</dbReference>
<dbReference type="WBParaSite" id="PSU_v2.g12967.t1">
    <property type="protein sequence ID" value="PSU_v2.g12967.t1"/>
    <property type="gene ID" value="PSU_v2.g12967"/>
</dbReference>
<sequence>MIMSDNCEEMYMIPEVDYSGEIKIGVHCGIPINPDDKNRVIPPQWTIDIPSEHLKKHFKDVEWEKPMRRISCLYTLTNDHNYIIDYHPKNSNIIIGGGFSGSGFKFGAVVGLILAKMTMEEESGLDLSIFKLDREIKNDKSRL</sequence>
<dbReference type="SUPFAM" id="SSF54373">
    <property type="entry name" value="FAD-linked reductases, C-terminal domain"/>
    <property type="match status" value="1"/>
</dbReference>
<accession>A0A914Y2F8</accession>
<evidence type="ECO:0000313" key="7">
    <source>
        <dbReference type="Proteomes" id="UP000887577"/>
    </source>
</evidence>
<keyword evidence="4" id="KW-0274">FAD</keyword>
<dbReference type="InterPro" id="IPR006076">
    <property type="entry name" value="FAD-dep_OxRdtase"/>
</dbReference>
<evidence type="ECO:0000256" key="3">
    <source>
        <dbReference type="ARBA" id="ARBA00022630"/>
    </source>
</evidence>
<evidence type="ECO:0000259" key="6">
    <source>
        <dbReference type="Pfam" id="PF01266"/>
    </source>
</evidence>
<keyword evidence="7" id="KW-1185">Reference proteome</keyword>
<dbReference type="PANTHER" id="PTHR10961">
    <property type="entry name" value="PEROXISOMAL SARCOSINE OXIDASE"/>
    <property type="match status" value="1"/>
</dbReference>
<dbReference type="Gene3D" id="3.30.9.10">
    <property type="entry name" value="D-Amino Acid Oxidase, subunit A, domain 2"/>
    <property type="match status" value="1"/>
</dbReference>
<dbReference type="GO" id="GO:0050660">
    <property type="term" value="F:flavin adenine dinucleotide binding"/>
    <property type="evidence" value="ECO:0007669"/>
    <property type="project" value="InterPro"/>
</dbReference>
<keyword evidence="3" id="KW-0285">Flavoprotein</keyword>
<dbReference type="InterPro" id="IPR036188">
    <property type="entry name" value="FAD/NAD-bd_sf"/>
</dbReference>
<reference evidence="8" key="1">
    <citation type="submission" date="2022-11" db="UniProtKB">
        <authorList>
            <consortium name="WormBaseParasite"/>
        </authorList>
    </citation>
    <scope>IDENTIFICATION</scope>
</reference>